<accession>A0A486XJJ5</accession>
<evidence type="ECO:0008006" key="3">
    <source>
        <dbReference type="Google" id="ProtNLM"/>
    </source>
</evidence>
<evidence type="ECO:0000313" key="2">
    <source>
        <dbReference type="EMBL" id="VHO01870.1"/>
    </source>
</evidence>
<keyword evidence="1" id="KW-0812">Transmembrane</keyword>
<keyword evidence="1" id="KW-1133">Transmembrane helix</keyword>
<dbReference type="AlphaFoldDB" id="A0A486XJJ5"/>
<sequence length="45" mass="4967">MTMKRRLALGQSMTEYAIIVALIAISGISAFRYFGGVLQLLTVYV</sequence>
<proteinExistence type="predicted"/>
<gene>
    <name evidence="2" type="ORF">BAL341_447</name>
</gene>
<evidence type="ECO:0000256" key="1">
    <source>
        <dbReference type="SAM" id="Phobius"/>
    </source>
</evidence>
<feature type="transmembrane region" description="Helical" evidence="1">
    <location>
        <begin position="16"/>
        <end position="35"/>
    </location>
</feature>
<keyword evidence="1" id="KW-0472">Membrane</keyword>
<reference evidence="2" key="1">
    <citation type="submission" date="2019-04" db="EMBL/GenBank/DDBJ databases">
        <authorList>
            <person name="Brambilla D."/>
        </authorList>
    </citation>
    <scope>NUCLEOTIDE SEQUENCE</scope>
    <source>
        <strain evidence="2">BAL1</strain>
    </source>
</reference>
<organism evidence="2">
    <name type="scientific">Rheinheimera sp. BAL341</name>
    <dbReference type="NCBI Taxonomy" id="1708203"/>
    <lineage>
        <taxon>Bacteria</taxon>
        <taxon>Pseudomonadati</taxon>
        <taxon>Pseudomonadota</taxon>
        <taxon>Gammaproteobacteria</taxon>
        <taxon>Chromatiales</taxon>
        <taxon>Chromatiaceae</taxon>
        <taxon>Rheinheimera</taxon>
    </lineage>
</organism>
<name>A0A486XJJ5_9GAMM</name>
<dbReference type="EMBL" id="CAAJGR010000050">
    <property type="protein sequence ID" value="VHO01870.1"/>
    <property type="molecule type" value="Genomic_DNA"/>
</dbReference>
<protein>
    <recommendedName>
        <fullName evidence="3">Flp pilus assembly protein, pilin Flp</fullName>
    </recommendedName>
</protein>